<evidence type="ECO:0000313" key="2">
    <source>
        <dbReference type="EMBL" id="KDR12023.1"/>
    </source>
</evidence>
<organism evidence="2 3">
    <name type="scientific">Zootermopsis nevadensis</name>
    <name type="common">Dampwood termite</name>
    <dbReference type="NCBI Taxonomy" id="136037"/>
    <lineage>
        <taxon>Eukaryota</taxon>
        <taxon>Metazoa</taxon>
        <taxon>Ecdysozoa</taxon>
        <taxon>Arthropoda</taxon>
        <taxon>Hexapoda</taxon>
        <taxon>Insecta</taxon>
        <taxon>Pterygota</taxon>
        <taxon>Neoptera</taxon>
        <taxon>Polyneoptera</taxon>
        <taxon>Dictyoptera</taxon>
        <taxon>Blattodea</taxon>
        <taxon>Blattoidea</taxon>
        <taxon>Termitoidae</taxon>
        <taxon>Termopsidae</taxon>
        <taxon>Zootermopsis</taxon>
    </lineage>
</organism>
<keyword evidence="3" id="KW-1185">Reference proteome</keyword>
<keyword evidence="1" id="KW-1133">Transmembrane helix</keyword>
<sequence length="106" mass="12076">METTGHEHIDIGFMTCLITLTVLLGTRNYFFVGLIYGHLVGLLGRGIGPSQGLCLYTGQHNTEKGACFSAKIMVPWFHENAYRRIKKSQKMNYWCFPIFIVTNRDS</sequence>
<dbReference type="Proteomes" id="UP000027135">
    <property type="component" value="Unassembled WGS sequence"/>
</dbReference>
<reference evidence="2 3" key="1">
    <citation type="journal article" date="2014" name="Nat. Commun.">
        <title>Molecular traces of alternative social organization in a termite genome.</title>
        <authorList>
            <person name="Terrapon N."/>
            <person name="Li C."/>
            <person name="Robertson H.M."/>
            <person name="Ji L."/>
            <person name="Meng X."/>
            <person name="Booth W."/>
            <person name="Chen Z."/>
            <person name="Childers C.P."/>
            <person name="Glastad K.M."/>
            <person name="Gokhale K."/>
            <person name="Gowin J."/>
            <person name="Gronenberg W."/>
            <person name="Hermansen R.A."/>
            <person name="Hu H."/>
            <person name="Hunt B.G."/>
            <person name="Huylmans A.K."/>
            <person name="Khalil S.M."/>
            <person name="Mitchell R.D."/>
            <person name="Munoz-Torres M.C."/>
            <person name="Mustard J.A."/>
            <person name="Pan H."/>
            <person name="Reese J.T."/>
            <person name="Scharf M.E."/>
            <person name="Sun F."/>
            <person name="Vogel H."/>
            <person name="Xiao J."/>
            <person name="Yang W."/>
            <person name="Yang Z."/>
            <person name="Yang Z."/>
            <person name="Zhou J."/>
            <person name="Zhu J."/>
            <person name="Brent C.S."/>
            <person name="Elsik C.G."/>
            <person name="Goodisman M.A."/>
            <person name="Liberles D.A."/>
            <person name="Roe R.M."/>
            <person name="Vargo E.L."/>
            <person name="Vilcinskas A."/>
            <person name="Wang J."/>
            <person name="Bornberg-Bauer E."/>
            <person name="Korb J."/>
            <person name="Zhang G."/>
            <person name="Liebig J."/>
        </authorList>
    </citation>
    <scope>NUCLEOTIDE SEQUENCE [LARGE SCALE GENOMIC DNA]</scope>
    <source>
        <tissue evidence="2">Whole organism</tissue>
    </source>
</reference>
<dbReference type="InParanoid" id="A0A067R000"/>
<evidence type="ECO:0000313" key="3">
    <source>
        <dbReference type="Proteomes" id="UP000027135"/>
    </source>
</evidence>
<dbReference type="AlphaFoldDB" id="A0A067R000"/>
<name>A0A067R000_ZOONE</name>
<evidence type="ECO:0000256" key="1">
    <source>
        <dbReference type="SAM" id="Phobius"/>
    </source>
</evidence>
<accession>A0A067R000</accession>
<feature type="transmembrane region" description="Helical" evidence="1">
    <location>
        <begin position="12"/>
        <end position="36"/>
    </location>
</feature>
<gene>
    <name evidence="2" type="ORF">L798_14179</name>
</gene>
<keyword evidence="1" id="KW-0812">Transmembrane</keyword>
<dbReference type="EMBL" id="KK853052">
    <property type="protein sequence ID" value="KDR12023.1"/>
    <property type="molecule type" value="Genomic_DNA"/>
</dbReference>
<protein>
    <submittedName>
        <fullName evidence="2">Uncharacterized protein</fullName>
    </submittedName>
</protein>
<keyword evidence="1" id="KW-0472">Membrane</keyword>
<proteinExistence type="predicted"/>